<dbReference type="InterPro" id="IPR013762">
    <property type="entry name" value="Integrase-like_cat_sf"/>
</dbReference>
<protein>
    <recommendedName>
        <fullName evidence="7">Tyr recombinase domain-containing protein</fullName>
    </recommendedName>
</protein>
<gene>
    <name evidence="6" type="ORF">S01H4_45756</name>
</gene>
<evidence type="ECO:0000256" key="2">
    <source>
        <dbReference type="ARBA" id="ARBA00023125"/>
    </source>
</evidence>
<comment type="caution">
    <text evidence="6">The sequence shown here is derived from an EMBL/GenBank/DDBJ whole genome shotgun (WGS) entry which is preliminary data.</text>
</comment>
<evidence type="ECO:0000256" key="1">
    <source>
        <dbReference type="ARBA" id="ARBA00022908"/>
    </source>
</evidence>
<dbReference type="InterPro" id="IPR004107">
    <property type="entry name" value="Integrase_SAM-like_N"/>
</dbReference>
<dbReference type="GO" id="GO:0003677">
    <property type="term" value="F:DNA binding"/>
    <property type="evidence" value="ECO:0007669"/>
    <property type="project" value="UniProtKB-KW"/>
</dbReference>
<dbReference type="Pfam" id="PF00589">
    <property type="entry name" value="Phage_integrase"/>
    <property type="match status" value="1"/>
</dbReference>
<evidence type="ECO:0000256" key="3">
    <source>
        <dbReference type="ARBA" id="ARBA00023172"/>
    </source>
</evidence>
<name>X1C2Z7_9ZZZZ</name>
<evidence type="ECO:0000313" key="6">
    <source>
        <dbReference type="EMBL" id="GAH01677.1"/>
    </source>
</evidence>
<keyword evidence="3" id="KW-0233">DNA recombination</keyword>
<dbReference type="EMBL" id="BART01025503">
    <property type="protein sequence ID" value="GAH01677.1"/>
    <property type="molecule type" value="Genomic_DNA"/>
</dbReference>
<feature type="non-terminal residue" evidence="6">
    <location>
        <position position="1"/>
    </location>
</feature>
<dbReference type="AlphaFoldDB" id="X1C2Z7"/>
<dbReference type="Gene3D" id="1.10.150.130">
    <property type="match status" value="1"/>
</dbReference>
<dbReference type="PROSITE" id="PS51898">
    <property type="entry name" value="TYR_RECOMBINASE"/>
    <property type="match status" value="1"/>
</dbReference>
<dbReference type="PANTHER" id="PTHR30349:SF41">
    <property type="entry name" value="INTEGRASE_RECOMBINASE PROTEIN MJ0367-RELATED"/>
    <property type="match status" value="1"/>
</dbReference>
<dbReference type="GO" id="GO:0006310">
    <property type="term" value="P:DNA recombination"/>
    <property type="evidence" value="ECO:0007669"/>
    <property type="project" value="UniProtKB-KW"/>
</dbReference>
<sequence>KMKASVLDLENLIQGFKLSCQTEGLSPKTTEWYISFVSRFVRFLQSRDFPTNLESIRKAHIRDFIRYLQVEARTPYSDKPLSPATVQGYVRSLKAFFAWTEKEEYSDGSIMRKIPVPKAPVKIVNTFTNEQFIKLVELCQRDNGYGNRNLAILFLMLDSGLRVSECRDIQLNDVDLENGSIRIRRGKGGKERIIPIGSLVQKTLWRYMNHARPQPLTTQVTSLFLSDRGLSLTKSGIQQIVRRYGKRAGISGVRCSPHTFRHTFAKNYLLNGGDIFSLQK</sequence>
<feature type="non-terminal residue" evidence="6">
    <location>
        <position position="280"/>
    </location>
</feature>
<reference evidence="6" key="1">
    <citation type="journal article" date="2014" name="Front. Microbiol.">
        <title>High frequency of phylogenetically diverse reductive dehalogenase-homologous genes in deep subseafloor sedimentary metagenomes.</title>
        <authorList>
            <person name="Kawai M."/>
            <person name="Futagami T."/>
            <person name="Toyoda A."/>
            <person name="Takaki Y."/>
            <person name="Nishi S."/>
            <person name="Hori S."/>
            <person name="Arai W."/>
            <person name="Tsubouchi T."/>
            <person name="Morono Y."/>
            <person name="Uchiyama I."/>
            <person name="Ito T."/>
            <person name="Fujiyama A."/>
            <person name="Inagaki F."/>
            <person name="Takami H."/>
        </authorList>
    </citation>
    <scope>NUCLEOTIDE SEQUENCE</scope>
    <source>
        <strain evidence="6">Expedition CK06-06</strain>
    </source>
</reference>
<keyword evidence="2" id="KW-0238">DNA-binding</keyword>
<organism evidence="6">
    <name type="scientific">marine sediment metagenome</name>
    <dbReference type="NCBI Taxonomy" id="412755"/>
    <lineage>
        <taxon>unclassified sequences</taxon>
        <taxon>metagenomes</taxon>
        <taxon>ecological metagenomes</taxon>
    </lineage>
</organism>
<dbReference type="Pfam" id="PF13495">
    <property type="entry name" value="Phage_int_SAM_4"/>
    <property type="match status" value="1"/>
</dbReference>
<dbReference type="InterPro" id="IPR010998">
    <property type="entry name" value="Integrase_recombinase_N"/>
</dbReference>
<feature type="domain" description="Core-binding (CB)" evidence="5">
    <location>
        <begin position="7"/>
        <end position="101"/>
    </location>
</feature>
<keyword evidence="1" id="KW-0229">DNA integration</keyword>
<dbReference type="InterPro" id="IPR050090">
    <property type="entry name" value="Tyrosine_recombinase_XerCD"/>
</dbReference>
<dbReference type="PANTHER" id="PTHR30349">
    <property type="entry name" value="PHAGE INTEGRASE-RELATED"/>
    <property type="match status" value="1"/>
</dbReference>
<dbReference type="PROSITE" id="PS51900">
    <property type="entry name" value="CB"/>
    <property type="match status" value="1"/>
</dbReference>
<dbReference type="Gene3D" id="1.10.443.10">
    <property type="entry name" value="Intergrase catalytic core"/>
    <property type="match status" value="1"/>
</dbReference>
<dbReference type="InterPro" id="IPR044068">
    <property type="entry name" value="CB"/>
</dbReference>
<feature type="domain" description="Tyr recombinase" evidence="4">
    <location>
        <begin position="122"/>
        <end position="280"/>
    </location>
</feature>
<evidence type="ECO:0000259" key="4">
    <source>
        <dbReference type="PROSITE" id="PS51898"/>
    </source>
</evidence>
<dbReference type="InterPro" id="IPR002104">
    <property type="entry name" value="Integrase_catalytic"/>
</dbReference>
<dbReference type="GO" id="GO:0015074">
    <property type="term" value="P:DNA integration"/>
    <property type="evidence" value="ECO:0007669"/>
    <property type="project" value="UniProtKB-KW"/>
</dbReference>
<dbReference type="SUPFAM" id="SSF56349">
    <property type="entry name" value="DNA breaking-rejoining enzymes"/>
    <property type="match status" value="1"/>
</dbReference>
<proteinExistence type="predicted"/>
<evidence type="ECO:0008006" key="7">
    <source>
        <dbReference type="Google" id="ProtNLM"/>
    </source>
</evidence>
<dbReference type="InterPro" id="IPR011010">
    <property type="entry name" value="DNA_brk_join_enz"/>
</dbReference>
<accession>X1C2Z7</accession>
<evidence type="ECO:0000259" key="5">
    <source>
        <dbReference type="PROSITE" id="PS51900"/>
    </source>
</evidence>